<protein>
    <recommendedName>
        <fullName evidence="3">Head-tail adaptor protein</fullName>
    </recommendedName>
</protein>
<accession>A0AAW8TW72</accession>
<sequence length="111" mass="12774">MAISRTGKLNKRLEFLVKKKVGTGPNGTDKFEYVPEFKSWFAYKQKLINQIVEENGGVLENTQTIILRQHQKKQPQLDWLVRINGIKYSIVKMNPDINPNGFLVIFIKAVA</sequence>
<proteinExistence type="predicted"/>
<organism evidence="1 2">
    <name type="scientific">Enterococcus asini</name>
    <dbReference type="NCBI Taxonomy" id="57732"/>
    <lineage>
        <taxon>Bacteria</taxon>
        <taxon>Bacillati</taxon>
        <taxon>Bacillota</taxon>
        <taxon>Bacilli</taxon>
        <taxon>Lactobacillales</taxon>
        <taxon>Enterococcaceae</taxon>
        <taxon>Enterococcus</taxon>
    </lineage>
</organism>
<gene>
    <name evidence="1" type="ORF">P7H43_01620</name>
</gene>
<dbReference type="AlphaFoldDB" id="A0AAW8TW72"/>
<dbReference type="Pfam" id="PF05521">
    <property type="entry name" value="Phage_HCP"/>
    <property type="match status" value="1"/>
</dbReference>
<dbReference type="Proteomes" id="UP001256711">
    <property type="component" value="Unassembled WGS sequence"/>
</dbReference>
<evidence type="ECO:0008006" key="3">
    <source>
        <dbReference type="Google" id="ProtNLM"/>
    </source>
</evidence>
<dbReference type="EMBL" id="JARQBJ010000001">
    <property type="protein sequence ID" value="MDT2809190.1"/>
    <property type="molecule type" value="Genomic_DNA"/>
</dbReference>
<evidence type="ECO:0000313" key="2">
    <source>
        <dbReference type="Proteomes" id="UP001256711"/>
    </source>
</evidence>
<name>A0AAW8TW72_9ENTE</name>
<reference evidence="1" key="1">
    <citation type="submission" date="2023-03" db="EMBL/GenBank/DDBJ databases">
        <authorList>
            <person name="Shen W."/>
            <person name="Cai J."/>
        </authorList>
    </citation>
    <scope>NUCLEOTIDE SEQUENCE</scope>
    <source>
        <strain evidence="1">B226-2</strain>
    </source>
</reference>
<dbReference type="InterPro" id="IPR008767">
    <property type="entry name" value="Phage_SPP1_head-tail_adaptor"/>
</dbReference>
<dbReference type="RefSeq" id="WP_311834913.1">
    <property type="nucleotide sequence ID" value="NZ_JARQBJ010000001.1"/>
</dbReference>
<comment type="caution">
    <text evidence="1">The sequence shown here is derived from an EMBL/GenBank/DDBJ whole genome shotgun (WGS) entry which is preliminary data.</text>
</comment>
<evidence type="ECO:0000313" key="1">
    <source>
        <dbReference type="EMBL" id="MDT2809190.1"/>
    </source>
</evidence>